<protein>
    <submittedName>
        <fullName evidence="11">Amino acid ABC transporter permease</fullName>
    </submittedName>
</protein>
<gene>
    <name evidence="11" type="ORF">OCV77_14695</name>
</gene>
<evidence type="ECO:0000256" key="9">
    <source>
        <dbReference type="RuleBase" id="RU363032"/>
    </source>
</evidence>
<dbReference type="Pfam" id="PF00528">
    <property type="entry name" value="BPD_transp_1"/>
    <property type="match status" value="1"/>
</dbReference>
<evidence type="ECO:0000256" key="1">
    <source>
        <dbReference type="ARBA" id="ARBA00004651"/>
    </source>
</evidence>
<dbReference type="NCBIfam" id="TIGR01726">
    <property type="entry name" value="HEQRo_perm_3TM"/>
    <property type="match status" value="1"/>
</dbReference>
<dbReference type="InterPro" id="IPR035906">
    <property type="entry name" value="MetI-like_sf"/>
</dbReference>
<evidence type="ECO:0000256" key="3">
    <source>
        <dbReference type="ARBA" id="ARBA00022448"/>
    </source>
</evidence>
<keyword evidence="4" id="KW-1003">Cell membrane</keyword>
<feature type="transmembrane region" description="Helical" evidence="9">
    <location>
        <begin position="65"/>
        <end position="93"/>
    </location>
</feature>
<dbReference type="EMBL" id="JAOQKJ010000016">
    <property type="protein sequence ID" value="MCU6745721.1"/>
    <property type="molecule type" value="Genomic_DNA"/>
</dbReference>
<feature type="transmembrane region" description="Helical" evidence="9">
    <location>
        <begin position="198"/>
        <end position="220"/>
    </location>
</feature>
<dbReference type="InterPro" id="IPR043429">
    <property type="entry name" value="ArtM/GltK/GlnP/TcyL/YhdX-like"/>
</dbReference>
<dbReference type="RefSeq" id="WP_118799243.1">
    <property type="nucleotide sequence ID" value="NZ_JAOQKJ010000016.1"/>
</dbReference>
<dbReference type="CDD" id="cd06261">
    <property type="entry name" value="TM_PBP2"/>
    <property type="match status" value="1"/>
</dbReference>
<dbReference type="PANTHER" id="PTHR30614">
    <property type="entry name" value="MEMBRANE COMPONENT OF AMINO ACID ABC TRANSPORTER"/>
    <property type="match status" value="1"/>
</dbReference>
<evidence type="ECO:0000313" key="11">
    <source>
        <dbReference type="EMBL" id="MCU6745721.1"/>
    </source>
</evidence>
<keyword evidence="12" id="KW-1185">Reference proteome</keyword>
<dbReference type="Gene3D" id="1.10.3720.10">
    <property type="entry name" value="MetI-like"/>
    <property type="match status" value="1"/>
</dbReference>
<dbReference type="Proteomes" id="UP001652432">
    <property type="component" value="Unassembled WGS sequence"/>
</dbReference>
<evidence type="ECO:0000256" key="4">
    <source>
        <dbReference type="ARBA" id="ARBA00022475"/>
    </source>
</evidence>
<evidence type="ECO:0000256" key="6">
    <source>
        <dbReference type="ARBA" id="ARBA00022970"/>
    </source>
</evidence>
<keyword evidence="8 9" id="KW-0472">Membrane</keyword>
<comment type="subcellular location">
    <subcellularLocation>
        <location evidence="1 9">Cell membrane</location>
        <topology evidence="1 9">Multi-pass membrane protein</topology>
    </subcellularLocation>
</comment>
<dbReference type="InterPro" id="IPR000515">
    <property type="entry name" value="MetI-like"/>
</dbReference>
<dbReference type="PANTHER" id="PTHR30614:SF20">
    <property type="entry name" value="GLUTAMINE TRANSPORT SYSTEM PERMEASE PROTEIN GLNP"/>
    <property type="match status" value="1"/>
</dbReference>
<proteinExistence type="inferred from homology"/>
<name>A0ABT2T773_9FIRM</name>
<dbReference type="InterPro" id="IPR010065">
    <property type="entry name" value="AA_ABC_transptr_permease_3TM"/>
</dbReference>
<keyword evidence="6" id="KW-0029">Amino-acid transport</keyword>
<evidence type="ECO:0000256" key="8">
    <source>
        <dbReference type="ARBA" id="ARBA00023136"/>
    </source>
</evidence>
<keyword evidence="7 9" id="KW-1133">Transmembrane helix</keyword>
<evidence type="ECO:0000259" key="10">
    <source>
        <dbReference type="PROSITE" id="PS50928"/>
    </source>
</evidence>
<comment type="caution">
    <text evidence="11">The sequence shown here is derived from an EMBL/GenBank/DDBJ whole genome shotgun (WGS) entry which is preliminary data.</text>
</comment>
<evidence type="ECO:0000313" key="12">
    <source>
        <dbReference type="Proteomes" id="UP001652432"/>
    </source>
</evidence>
<keyword evidence="5 9" id="KW-0812">Transmembrane</keyword>
<dbReference type="PROSITE" id="PS50928">
    <property type="entry name" value="ABC_TM1"/>
    <property type="match status" value="1"/>
</dbReference>
<organism evidence="11 12">
    <name type="scientific">Suilimivivens aceti</name>
    <dbReference type="NCBI Taxonomy" id="2981774"/>
    <lineage>
        <taxon>Bacteria</taxon>
        <taxon>Bacillati</taxon>
        <taxon>Bacillota</taxon>
        <taxon>Clostridia</taxon>
        <taxon>Lachnospirales</taxon>
        <taxon>Lachnospiraceae</taxon>
        <taxon>Suilimivivens</taxon>
    </lineage>
</organism>
<comment type="similarity">
    <text evidence="2">Belongs to the binding-protein-dependent transport system permease family. HisMQ subfamily.</text>
</comment>
<evidence type="ECO:0000256" key="5">
    <source>
        <dbReference type="ARBA" id="ARBA00022692"/>
    </source>
</evidence>
<evidence type="ECO:0000256" key="2">
    <source>
        <dbReference type="ARBA" id="ARBA00010072"/>
    </source>
</evidence>
<evidence type="ECO:0000256" key="7">
    <source>
        <dbReference type="ARBA" id="ARBA00022989"/>
    </source>
</evidence>
<sequence length="233" mass="25756">MQEWFDSVGKKFVLAFVEGDRWKLYFKGLGVTLEIALFAAILGMVIGTVVALMRLSQKRNGKKTIWARIAGIYVDVIRGTPSVLQLLIMWFIVMKNSQNGVLVASLSFGINSGAYVSEIVRAGILAVDKGQTEAGRSLGLSKAQTMIYIVIPQAIKNVLPPIGNEFIVLLKETAIVGYVSLTDLTRAANQITSRTYEAFMPLIGAAVIYFTVIKILTILLDKLERRLRKSDNR</sequence>
<feature type="domain" description="ABC transmembrane type-1" evidence="10">
    <location>
        <begin position="29"/>
        <end position="220"/>
    </location>
</feature>
<accession>A0ABT2T773</accession>
<reference evidence="11 12" key="1">
    <citation type="journal article" date="2021" name="ISME Commun">
        <title>Automated analysis of genomic sequences facilitates high-throughput and comprehensive description of bacteria.</title>
        <authorList>
            <person name="Hitch T.C.A."/>
        </authorList>
    </citation>
    <scope>NUCLEOTIDE SEQUENCE [LARGE SCALE GENOMIC DNA]</scope>
    <source>
        <strain evidence="11 12">Sanger_18</strain>
    </source>
</reference>
<dbReference type="SUPFAM" id="SSF161098">
    <property type="entry name" value="MetI-like"/>
    <property type="match status" value="1"/>
</dbReference>
<keyword evidence="3 9" id="KW-0813">Transport</keyword>
<feature type="transmembrane region" description="Helical" evidence="9">
    <location>
        <begin position="35"/>
        <end position="53"/>
    </location>
</feature>